<evidence type="ECO:0000313" key="1">
    <source>
        <dbReference type="EMBL" id="KMQ72096.1"/>
    </source>
</evidence>
<dbReference type="PATRIC" id="fig|1304281.5.peg.757"/>
<keyword evidence="2" id="KW-1185">Reference proteome</keyword>
<dbReference type="InterPro" id="IPR036390">
    <property type="entry name" value="WH_DNA-bd_sf"/>
</dbReference>
<dbReference type="AlphaFoldDB" id="A0A0J7J213"/>
<gene>
    <name evidence="1" type="ORF">ACM44_03505</name>
</gene>
<organism evidence="1 2">
    <name type="scientific">Chryseobacterium koreense CCUG 49689</name>
    <dbReference type="NCBI Taxonomy" id="1304281"/>
    <lineage>
        <taxon>Bacteria</taxon>
        <taxon>Pseudomonadati</taxon>
        <taxon>Bacteroidota</taxon>
        <taxon>Flavobacteriia</taxon>
        <taxon>Flavobacteriales</taxon>
        <taxon>Weeksellaceae</taxon>
        <taxon>Chryseobacterium group</taxon>
        <taxon>Chryseobacterium</taxon>
    </lineage>
</organism>
<dbReference type="Gene3D" id="1.10.10.10">
    <property type="entry name" value="Winged helix-like DNA-binding domain superfamily/Winged helix DNA-binding domain"/>
    <property type="match status" value="1"/>
</dbReference>
<dbReference type="SUPFAM" id="SSF46785">
    <property type="entry name" value="Winged helix' DNA-binding domain"/>
    <property type="match status" value="1"/>
</dbReference>
<dbReference type="Proteomes" id="UP000035900">
    <property type="component" value="Unassembled WGS sequence"/>
</dbReference>
<reference evidence="1 2" key="1">
    <citation type="journal article" date="2004" name="Int. J. Syst. Evol. Microbiol.">
        <title>Kaistella koreensis gen. nov., sp. nov., a novel member of the Chryseobacterium-Bergeyella-Riemerella branch.</title>
        <authorList>
            <person name="Kim M.K."/>
            <person name="Im W.T."/>
            <person name="Shin Y.K."/>
            <person name="Lim J.H."/>
            <person name="Kim S.H."/>
            <person name="Lee B.C."/>
            <person name="Park M.Y."/>
            <person name="Lee K.Y."/>
            <person name="Lee S.T."/>
        </authorList>
    </citation>
    <scope>NUCLEOTIDE SEQUENCE [LARGE SCALE GENOMIC DNA]</scope>
    <source>
        <strain evidence="1 2">CCUG 49689</strain>
    </source>
</reference>
<name>A0A0J7J213_9FLAO</name>
<evidence type="ECO:0000313" key="2">
    <source>
        <dbReference type="Proteomes" id="UP000035900"/>
    </source>
</evidence>
<dbReference type="InterPro" id="IPR036388">
    <property type="entry name" value="WH-like_DNA-bd_sf"/>
</dbReference>
<dbReference type="STRING" id="1304281.ACM44_03505"/>
<accession>A0A0J7J213</accession>
<proteinExistence type="predicted"/>
<dbReference type="OrthoDB" id="1807857at2"/>
<dbReference type="RefSeq" id="WP_048498721.1">
    <property type="nucleotide sequence ID" value="NZ_LFNG01000004.1"/>
</dbReference>
<sequence length="147" mass="17531">MKIDSSIFQDLVKFYGEAFHLPPLSAKIYAYLIFDFERKGICFDQFVEIFHASKSSVSSNLQHLLTSNLIKDFTPIDSRKRYFVINPNYIKIRFEEIMRKMASEIEILDKLHHFQNSDDENYNEKFEIYKSLLNKNIENIQETLTKF</sequence>
<protein>
    <submittedName>
        <fullName evidence="1">Transcriptional regulator</fullName>
    </submittedName>
</protein>
<dbReference type="EMBL" id="LFNG01000004">
    <property type="protein sequence ID" value="KMQ72096.1"/>
    <property type="molecule type" value="Genomic_DNA"/>
</dbReference>
<comment type="caution">
    <text evidence="1">The sequence shown here is derived from an EMBL/GenBank/DDBJ whole genome shotgun (WGS) entry which is preliminary data.</text>
</comment>